<accession>A0A2S6NCN5</accession>
<evidence type="ECO:0000313" key="3">
    <source>
        <dbReference type="Proteomes" id="UP000239089"/>
    </source>
</evidence>
<gene>
    <name evidence="2" type="ORF">CCR94_06120</name>
</gene>
<dbReference type="InterPro" id="IPR036280">
    <property type="entry name" value="Multihaem_cyt_sf"/>
</dbReference>
<reference evidence="2 3" key="1">
    <citation type="journal article" date="2018" name="Arch. Microbiol.">
        <title>New insights into the metabolic potential of the phototrophic purple bacterium Rhodopila globiformis DSM 161(T) from its draft genome sequence and evidence for a vanadium-dependent nitrogenase.</title>
        <authorList>
            <person name="Imhoff J.F."/>
            <person name="Rahn T."/>
            <person name="Kunzel S."/>
            <person name="Neulinger S.C."/>
        </authorList>
    </citation>
    <scope>NUCLEOTIDE SEQUENCE [LARGE SCALE GENOMIC DNA]</scope>
    <source>
        <strain evidence="2 3">DSM 16996</strain>
    </source>
</reference>
<dbReference type="InterPro" id="IPR051829">
    <property type="entry name" value="Multiheme_Cytochr_ET"/>
</dbReference>
<dbReference type="AlphaFoldDB" id="A0A2S6NCN5"/>
<keyword evidence="1" id="KW-0732">Signal</keyword>
<evidence type="ECO:0000313" key="2">
    <source>
        <dbReference type="EMBL" id="PPQ32382.1"/>
    </source>
</evidence>
<proteinExistence type="predicted"/>
<organism evidence="2 3">
    <name type="scientific">Rhodoblastus sphagnicola</name>
    <dbReference type="NCBI Taxonomy" id="333368"/>
    <lineage>
        <taxon>Bacteria</taxon>
        <taxon>Pseudomonadati</taxon>
        <taxon>Pseudomonadota</taxon>
        <taxon>Alphaproteobacteria</taxon>
        <taxon>Hyphomicrobiales</taxon>
        <taxon>Rhodoblastaceae</taxon>
        <taxon>Rhodoblastus</taxon>
    </lineage>
</organism>
<comment type="caution">
    <text evidence="2">The sequence shown here is derived from an EMBL/GenBank/DDBJ whole genome shotgun (WGS) entry which is preliminary data.</text>
</comment>
<dbReference type="PANTHER" id="PTHR35038">
    <property type="entry name" value="DISSIMILATORY SULFITE REDUCTASE SIRA"/>
    <property type="match status" value="1"/>
</dbReference>
<dbReference type="RefSeq" id="WP_104506998.1">
    <property type="nucleotide sequence ID" value="NZ_JACIGC010000013.1"/>
</dbReference>
<sequence>MKRRTVVAGALLVAFSAFIGWRMIYPPNYISISDWFALPIATVGAAQPQFGLSAQACGACHADSAHEWASTMHARVWDDPYFRADWRHEGGKQICGNCHTPLDRQQEKQVLGFHGDDRWNPVLAPNPAFDPALRQEGITCAACHVRDGVVYGPLPGLAAPHPTAAWTNPNEACVRCHAVRNNSWDSFLRQPPCGTVAEIERARAPDVHAPRPAPDDGYLQASPIADPRALHCVECHMPSVERALTPGGPVRQARRHLWRGGHDPQAIRAALTIDFAKSSLPAGETRYNLTLVNTGAAHDVPTGAPDRHLTVTLQVVDAAGTALKSQTFALERATIGRPFLIDLWDTRLRPNIAQNFALTVPADGKGAAVEAVVRYWLMSPTHRDRLDYRLPISDEIYRERIPVAEPNARTN</sequence>
<dbReference type="EMBL" id="NHSJ01000040">
    <property type="protein sequence ID" value="PPQ32382.1"/>
    <property type="molecule type" value="Genomic_DNA"/>
</dbReference>
<dbReference type="PANTHER" id="PTHR35038:SF8">
    <property type="entry name" value="C-TYPE POLYHEME CYTOCHROME OMCC"/>
    <property type="match status" value="1"/>
</dbReference>
<protein>
    <submittedName>
        <fullName evidence="2">Uncharacterized protein</fullName>
    </submittedName>
</protein>
<name>A0A2S6NCN5_9HYPH</name>
<keyword evidence="3" id="KW-1185">Reference proteome</keyword>
<dbReference type="Proteomes" id="UP000239089">
    <property type="component" value="Unassembled WGS sequence"/>
</dbReference>
<evidence type="ECO:0000256" key="1">
    <source>
        <dbReference type="ARBA" id="ARBA00022729"/>
    </source>
</evidence>
<dbReference type="Gene3D" id="1.10.1130.10">
    <property type="entry name" value="Flavocytochrome C3, Chain A"/>
    <property type="match status" value="1"/>
</dbReference>
<dbReference type="SUPFAM" id="SSF48695">
    <property type="entry name" value="Multiheme cytochromes"/>
    <property type="match status" value="1"/>
</dbReference>
<dbReference type="OrthoDB" id="9814800at2"/>